<feature type="transmembrane region" description="Helical" evidence="7">
    <location>
        <begin position="73"/>
        <end position="94"/>
    </location>
</feature>
<feature type="domain" description="Major facilitator superfamily (MFS) profile" evidence="9">
    <location>
        <begin position="1"/>
        <end position="429"/>
    </location>
</feature>
<evidence type="ECO:0000256" key="8">
    <source>
        <dbReference type="SAM" id="SignalP"/>
    </source>
</evidence>
<feature type="transmembrane region" description="Helical" evidence="7">
    <location>
        <begin position="288"/>
        <end position="306"/>
    </location>
</feature>
<feature type="transmembrane region" description="Helical" evidence="7">
    <location>
        <begin position="129"/>
        <end position="148"/>
    </location>
</feature>
<keyword evidence="8" id="KW-0732">Signal</keyword>
<keyword evidence="6 7" id="KW-0472">Membrane</keyword>
<dbReference type="AlphaFoldDB" id="A0A7V8JSP0"/>
<feature type="transmembrane region" description="Helical" evidence="7">
    <location>
        <begin position="106"/>
        <end position="123"/>
    </location>
</feature>
<dbReference type="Gene3D" id="1.20.1250.20">
    <property type="entry name" value="MFS general substrate transporter like domains"/>
    <property type="match status" value="1"/>
</dbReference>
<feature type="chain" id="PRO_5031105187" evidence="8">
    <location>
        <begin position="26"/>
        <end position="437"/>
    </location>
</feature>
<dbReference type="GO" id="GO:0022857">
    <property type="term" value="F:transmembrane transporter activity"/>
    <property type="evidence" value="ECO:0007669"/>
    <property type="project" value="InterPro"/>
</dbReference>
<evidence type="ECO:0000256" key="2">
    <source>
        <dbReference type="ARBA" id="ARBA00022448"/>
    </source>
</evidence>
<feature type="transmembrane region" description="Helical" evidence="7">
    <location>
        <begin position="43"/>
        <end position="67"/>
    </location>
</feature>
<evidence type="ECO:0000259" key="9">
    <source>
        <dbReference type="PROSITE" id="PS50850"/>
    </source>
</evidence>
<protein>
    <submittedName>
        <fullName evidence="10">Enterobactin exporter EntS</fullName>
    </submittedName>
</protein>
<keyword evidence="5 7" id="KW-1133">Transmembrane helix</keyword>
<evidence type="ECO:0000256" key="5">
    <source>
        <dbReference type="ARBA" id="ARBA00022989"/>
    </source>
</evidence>
<evidence type="ECO:0000256" key="4">
    <source>
        <dbReference type="ARBA" id="ARBA00022692"/>
    </source>
</evidence>
<evidence type="ECO:0000313" key="10">
    <source>
        <dbReference type="EMBL" id="KAF1039800.1"/>
    </source>
</evidence>
<dbReference type="EMBL" id="WNDX01000147">
    <property type="protein sequence ID" value="KAF1039800.1"/>
    <property type="molecule type" value="Genomic_DNA"/>
</dbReference>
<feature type="transmembrane region" description="Helical" evidence="7">
    <location>
        <begin position="169"/>
        <end position="191"/>
    </location>
</feature>
<feature type="signal peptide" evidence="8">
    <location>
        <begin position="1"/>
        <end position="25"/>
    </location>
</feature>
<proteinExistence type="predicted"/>
<feature type="transmembrane region" description="Helical" evidence="7">
    <location>
        <begin position="398"/>
        <end position="425"/>
    </location>
</feature>
<dbReference type="InterPro" id="IPR036259">
    <property type="entry name" value="MFS_trans_sf"/>
</dbReference>
<accession>A0A7V8JSP0</accession>
<dbReference type="PANTHER" id="PTHR23513">
    <property type="entry name" value="INTEGRAL MEMBRANE EFFLUX PROTEIN-RELATED"/>
    <property type="match status" value="1"/>
</dbReference>
<dbReference type="GO" id="GO:0005886">
    <property type="term" value="C:plasma membrane"/>
    <property type="evidence" value="ECO:0007669"/>
    <property type="project" value="UniProtKB-SubCell"/>
</dbReference>
<reference evidence="11" key="1">
    <citation type="journal article" date="2020" name="MBio">
        <title>Horizontal gene transfer to a defensive symbiont with a reduced genome amongst a multipartite beetle microbiome.</title>
        <authorList>
            <person name="Waterworth S.C."/>
            <person name="Florez L.V."/>
            <person name="Rees E.R."/>
            <person name="Hertweck C."/>
            <person name="Kaltenpoth M."/>
            <person name="Kwan J.C."/>
        </authorList>
    </citation>
    <scope>NUCLEOTIDE SEQUENCE [LARGE SCALE GENOMIC DNA]</scope>
</reference>
<dbReference type="InterPro" id="IPR020846">
    <property type="entry name" value="MFS_dom"/>
</dbReference>
<gene>
    <name evidence="10" type="primary">entS</name>
    <name evidence="10" type="ORF">GAK35_03614</name>
</gene>
<organism evidence="10 11">
    <name type="scientific">Herbaspirillum frisingense</name>
    <dbReference type="NCBI Taxonomy" id="92645"/>
    <lineage>
        <taxon>Bacteria</taxon>
        <taxon>Pseudomonadati</taxon>
        <taxon>Pseudomonadota</taxon>
        <taxon>Betaproteobacteria</taxon>
        <taxon>Burkholderiales</taxon>
        <taxon>Oxalobacteraceae</taxon>
        <taxon>Herbaspirillum</taxon>
    </lineage>
</organism>
<comment type="caution">
    <text evidence="10">The sequence shown here is derived from an EMBL/GenBank/DDBJ whole genome shotgun (WGS) entry which is preliminary data.</text>
</comment>
<sequence>MVSGIKIAILTQYRCMSSSSTSSQAGPADGGDQPLRRHTPFKLFWCASVASTIALQMQIVAVGWQIYQLTHSAFDLGIVGLVQFIPSLILVFVVGHVADKHDRRNVARISALVEALAAAALALGSIGGWLNREIIFAIVFVIGAGRAFSKPTMSAMLPSLMPPALLPRAVAGSASATQFAIIIGPAVGGFLYVAGPVVVYASSCVLFALCSLLLTLIKRPPQAAPATGTKPTGASLSSVFAGLAFIRSKPAIFGAISLDMFAVLLGGATALLPVYAHDILQTGSAGLGLLRSAPAVGALAVALILARNPLRGRVGRTMFVAVGVFGLATIVFGLSRSFAVSLLALVVLGASDMISVVVRSSFVQLETPDEMRGRVSAVNSVFIGTSNQLGEFESGLTAAWFGAVPAVLIGGIGTIFIVLLWIRLFPALYQVDRLRSN</sequence>
<dbReference type="CDD" id="cd06173">
    <property type="entry name" value="MFS_MefA_like"/>
    <property type="match status" value="1"/>
</dbReference>
<evidence type="ECO:0000256" key="6">
    <source>
        <dbReference type="ARBA" id="ARBA00023136"/>
    </source>
</evidence>
<feature type="transmembrane region" description="Helical" evidence="7">
    <location>
        <begin position="252"/>
        <end position="276"/>
    </location>
</feature>
<dbReference type="Proteomes" id="UP000462435">
    <property type="component" value="Unassembled WGS sequence"/>
</dbReference>
<feature type="transmembrane region" description="Helical" evidence="7">
    <location>
        <begin position="318"/>
        <end position="335"/>
    </location>
</feature>
<name>A0A7V8JSP0_9BURK</name>
<feature type="transmembrane region" description="Helical" evidence="7">
    <location>
        <begin position="197"/>
        <end position="217"/>
    </location>
</feature>
<dbReference type="PANTHER" id="PTHR23513:SF9">
    <property type="entry name" value="ENTEROBACTIN EXPORTER ENTS"/>
    <property type="match status" value="1"/>
</dbReference>
<keyword evidence="2" id="KW-0813">Transport</keyword>
<dbReference type="PROSITE" id="PS50850">
    <property type="entry name" value="MFS"/>
    <property type="match status" value="1"/>
</dbReference>
<dbReference type="Pfam" id="PF05977">
    <property type="entry name" value="MFS_3"/>
    <property type="match status" value="1"/>
</dbReference>
<dbReference type="InterPro" id="IPR010290">
    <property type="entry name" value="TM_effector"/>
</dbReference>
<keyword evidence="4 7" id="KW-0812">Transmembrane</keyword>
<comment type="subcellular location">
    <subcellularLocation>
        <location evidence="1">Cell membrane</location>
        <topology evidence="1">Multi-pass membrane protein</topology>
    </subcellularLocation>
</comment>
<dbReference type="SUPFAM" id="SSF103473">
    <property type="entry name" value="MFS general substrate transporter"/>
    <property type="match status" value="1"/>
</dbReference>
<evidence type="ECO:0000256" key="7">
    <source>
        <dbReference type="SAM" id="Phobius"/>
    </source>
</evidence>
<evidence type="ECO:0000313" key="11">
    <source>
        <dbReference type="Proteomes" id="UP000462435"/>
    </source>
</evidence>
<evidence type="ECO:0000256" key="3">
    <source>
        <dbReference type="ARBA" id="ARBA00022475"/>
    </source>
</evidence>
<evidence type="ECO:0000256" key="1">
    <source>
        <dbReference type="ARBA" id="ARBA00004651"/>
    </source>
</evidence>
<keyword evidence="3" id="KW-1003">Cell membrane</keyword>